<name>A0A9X1V8A0_9FLAO</name>
<keyword evidence="3" id="KW-1185">Reference proteome</keyword>
<sequence length="74" mass="8553">MKKVQFFLLAFILLAIAAKVSFTPVKRVDYAVLSTETKLEHVQQFFQYKVNHIQSENPYKIKSCMIQTAVCCHS</sequence>
<protein>
    <submittedName>
        <fullName evidence="2">Uncharacterized protein</fullName>
    </submittedName>
</protein>
<feature type="signal peptide" evidence="1">
    <location>
        <begin position="1"/>
        <end position="17"/>
    </location>
</feature>
<dbReference type="RefSeq" id="WP_240714426.1">
    <property type="nucleotide sequence ID" value="NZ_JAKVTV010000005.1"/>
</dbReference>
<dbReference type="AlphaFoldDB" id="A0A9X1V8A0"/>
<keyword evidence="1" id="KW-0732">Signal</keyword>
<gene>
    <name evidence="2" type="ORF">ML462_13860</name>
</gene>
<reference evidence="2" key="1">
    <citation type="submission" date="2022-03" db="EMBL/GenBank/DDBJ databases">
        <title>Gramella crocea sp. nov., isolated from activated sludge of a seafood processing plant.</title>
        <authorList>
            <person name="Zhang X."/>
        </authorList>
    </citation>
    <scope>NUCLEOTIDE SEQUENCE</scope>
    <source>
        <strain evidence="2">YJ019</strain>
    </source>
</reference>
<dbReference type="EMBL" id="JAKVTV010000005">
    <property type="protein sequence ID" value="MCH4824258.1"/>
    <property type="molecule type" value="Genomic_DNA"/>
</dbReference>
<feature type="chain" id="PRO_5040748708" evidence="1">
    <location>
        <begin position="18"/>
        <end position="74"/>
    </location>
</feature>
<evidence type="ECO:0000256" key="1">
    <source>
        <dbReference type="SAM" id="SignalP"/>
    </source>
</evidence>
<proteinExistence type="predicted"/>
<comment type="caution">
    <text evidence="2">The sequence shown here is derived from an EMBL/GenBank/DDBJ whole genome shotgun (WGS) entry which is preliminary data.</text>
</comment>
<organism evidence="2 3">
    <name type="scientific">Christiangramia lutea</name>
    <dbReference type="NCBI Taxonomy" id="1607951"/>
    <lineage>
        <taxon>Bacteria</taxon>
        <taxon>Pseudomonadati</taxon>
        <taxon>Bacteroidota</taxon>
        <taxon>Flavobacteriia</taxon>
        <taxon>Flavobacteriales</taxon>
        <taxon>Flavobacteriaceae</taxon>
        <taxon>Christiangramia</taxon>
    </lineage>
</organism>
<evidence type="ECO:0000313" key="3">
    <source>
        <dbReference type="Proteomes" id="UP001139226"/>
    </source>
</evidence>
<dbReference type="Proteomes" id="UP001139226">
    <property type="component" value="Unassembled WGS sequence"/>
</dbReference>
<evidence type="ECO:0000313" key="2">
    <source>
        <dbReference type="EMBL" id="MCH4824258.1"/>
    </source>
</evidence>
<accession>A0A9X1V8A0</accession>